<evidence type="ECO:0000256" key="2">
    <source>
        <dbReference type="ARBA" id="ARBA00022884"/>
    </source>
</evidence>
<dbReference type="CDD" id="cd12529">
    <property type="entry name" value="RRM2_MEI2_like"/>
    <property type="match status" value="1"/>
</dbReference>
<keyword evidence="2 5" id="KW-0694">RNA-binding</keyword>
<accession>A0A8X8ZTP0</accession>
<dbReference type="CDD" id="cd12524">
    <property type="entry name" value="RRM1_MEI2_like"/>
    <property type="match status" value="1"/>
</dbReference>
<feature type="region of interest" description="Disordered" evidence="6">
    <location>
        <begin position="768"/>
        <end position="792"/>
    </location>
</feature>
<reference evidence="8" key="1">
    <citation type="submission" date="2018-01" db="EMBL/GenBank/DDBJ databases">
        <authorList>
            <person name="Mao J.F."/>
        </authorList>
    </citation>
    <scope>NUCLEOTIDE SEQUENCE</scope>
    <source>
        <strain evidence="8">Huo1</strain>
        <tissue evidence="8">Leaf</tissue>
    </source>
</reference>
<dbReference type="GO" id="GO:0045836">
    <property type="term" value="P:positive regulation of meiotic nuclear division"/>
    <property type="evidence" value="ECO:0007669"/>
    <property type="project" value="UniProtKB-ARBA"/>
</dbReference>
<dbReference type="GO" id="GO:0045927">
    <property type="term" value="P:positive regulation of growth"/>
    <property type="evidence" value="ECO:0007669"/>
    <property type="project" value="UniProtKB-ARBA"/>
</dbReference>
<dbReference type="EMBL" id="PNBA02000008">
    <property type="protein sequence ID" value="KAG6416712.1"/>
    <property type="molecule type" value="Genomic_DNA"/>
</dbReference>
<dbReference type="PANTHER" id="PTHR23189">
    <property type="entry name" value="RNA RECOGNITION MOTIF-CONTAINING"/>
    <property type="match status" value="1"/>
</dbReference>
<evidence type="ECO:0000313" key="8">
    <source>
        <dbReference type="EMBL" id="KAG6416712.1"/>
    </source>
</evidence>
<dbReference type="FunFam" id="3.30.70.330:FF:000063">
    <property type="entry name" value="MEI2-like protein 5 isoform 2"/>
    <property type="match status" value="1"/>
</dbReference>
<dbReference type="GO" id="GO:0051321">
    <property type="term" value="P:meiotic cell cycle"/>
    <property type="evidence" value="ECO:0007669"/>
    <property type="project" value="UniProtKB-KW"/>
</dbReference>
<keyword evidence="3" id="KW-0469">Meiosis</keyword>
<evidence type="ECO:0000256" key="1">
    <source>
        <dbReference type="ARBA" id="ARBA00022737"/>
    </source>
</evidence>
<gene>
    <name evidence="8" type="ORF">SASPL_124148</name>
</gene>
<evidence type="ECO:0000256" key="6">
    <source>
        <dbReference type="SAM" id="MobiDB-lite"/>
    </source>
</evidence>
<dbReference type="InterPro" id="IPR012677">
    <property type="entry name" value="Nucleotide-bd_a/b_plait_sf"/>
</dbReference>
<dbReference type="InterPro" id="IPR035979">
    <property type="entry name" value="RBD_domain_sf"/>
</dbReference>
<dbReference type="SMART" id="SM00360">
    <property type="entry name" value="RRM"/>
    <property type="match status" value="2"/>
</dbReference>
<evidence type="ECO:0000256" key="5">
    <source>
        <dbReference type="PROSITE-ProRule" id="PRU00176"/>
    </source>
</evidence>
<dbReference type="AlphaFoldDB" id="A0A8X8ZTP0"/>
<comment type="caution">
    <text evidence="8">The sequence shown here is derived from an EMBL/GenBank/DDBJ whole genome shotgun (WGS) entry which is preliminary data.</text>
</comment>
<feature type="domain" description="RRM" evidence="7">
    <location>
        <begin position="213"/>
        <end position="286"/>
    </location>
</feature>
<proteinExistence type="predicted"/>
<protein>
    <recommendedName>
        <fullName evidence="7">RRM domain-containing protein</fullName>
    </recommendedName>
</protein>
<reference evidence="8" key="2">
    <citation type="submission" date="2020-08" db="EMBL/GenBank/DDBJ databases">
        <title>Plant Genome Project.</title>
        <authorList>
            <person name="Zhang R.-G."/>
        </authorList>
    </citation>
    <scope>NUCLEOTIDE SEQUENCE</scope>
    <source>
        <strain evidence="8">Huo1</strain>
        <tissue evidence="8">Leaf</tissue>
    </source>
</reference>
<dbReference type="InterPro" id="IPR007201">
    <property type="entry name" value="Mei2-like_Rrm_C"/>
</dbReference>
<dbReference type="PROSITE" id="PS50102">
    <property type="entry name" value="RRM"/>
    <property type="match status" value="2"/>
</dbReference>
<evidence type="ECO:0000313" key="9">
    <source>
        <dbReference type="Proteomes" id="UP000298416"/>
    </source>
</evidence>
<dbReference type="InterPro" id="IPR000504">
    <property type="entry name" value="RRM_dom"/>
</dbReference>
<feature type="compositionally biased region" description="Polar residues" evidence="6">
    <location>
        <begin position="768"/>
        <end position="785"/>
    </location>
</feature>
<dbReference type="InterPro" id="IPR034453">
    <property type="entry name" value="MEI2-like_RRM1"/>
</dbReference>
<evidence type="ECO:0000256" key="3">
    <source>
        <dbReference type="ARBA" id="ARBA00023254"/>
    </source>
</evidence>
<evidence type="ECO:0000256" key="4">
    <source>
        <dbReference type="ARBA" id="ARBA00058438"/>
    </source>
</evidence>
<keyword evidence="1" id="KW-0677">Repeat</keyword>
<feature type="domain" description="RRM" evidence="7">
    <location>
        <begin position="298"/>
        <end position="371"/>
    </location>
</feature>
<dbReference type="GO" id="GO:0003723">
    <property type="term" value="F:RNA binding"/>
    <property type="evidence" value="ECO:0007669"/>
    <property type="project" value="UniProtKB-UniRule"/>
</dbReference>
<name>A0A8X8ZTP0_SALSN</name>
<dbReference type="FunFam" id="3.30.70.330:FF:000101">
    <property type="entry name" value="Protein MEI2-like 1"/>
    <property type="match status" value="1"/>
</dbReference>
<evidence type="ECO:0000259" key="7">
    <source>
        <dbReference type="PROSITE" id="PS50102"/>
    </source>
</evidence>
<dbReference type="Gene3D" id="3.30.70.330">
    <property type="match status" value="2"/>
</dbReference>
<keyword evidence="9" id="KW-1185">Reference proteome</keyword>
<organism evidence="8">
    <name type="scientific">Salvia splendens</name>
    <name type="common">Scarlet sage</name>
    <dbReference type="NCBI Taxonomy" id="180675"/>
    <lineage>
        <taxon>Eukaryota</taxon>
        <taxon>Viridiplantae</taxon>
        <taxon>Streptophyta</taxon>
        <taxon>Embryophyta</taxon>
        <taxon>Tracheophyta</taxon>
        <taxon>Spermatophyta</taxon>
        <taxon>Magnoliopsida</taxon>
        <taxon>eudicotyledons</taxon>
        <taxon>Gunneridae</taxon>
        <taxon>Pentapetalae</taxon>
        <taxon>asterids</taxon>
        <taxon>lamiids</taxon>
        <taxon>Lamiales</taxon>
        <taxon>Lamiaceae</taxon>
        <taxon>Nepetoideae</taxon>
        <taxon>Mentheae</taxon>
        <taxon>Salviinae</taxon>
        <taxon>Salvia</taxon>
        <taxon>Salvia subgen. Calosphace</taxon>
        <taxon>core Calosphace</taxon>
    </lineage>
</organism>
<dbReference type="SUPFAM" id="SSF54928">
    <property type="entry name" value="RNA-binding domain, RBD"/>
    <property type="match status" value="2"/>
</dbReference>
<dbReference type="Proteomes" id="UP000298416">
    <property type="component" value="Unassembled WGS sequence"/>
</dbReference>
<dbReference type="Pfam" id="PF04059">
    <property type="entry name" value="RRM_2"/>
    <property type="match status" value="1"/>
</dbReference>
<comment type="function">
    <text evidence="4">Probable RNA-binding protein that plays a role in meiosis and vegetative growth.</text>
</comment>
<sequence length="792" mass="87713">MRSPFACNIRPRINAFGVSSPISVASLNFLSFRALEINSDCIAVLKDLSDEMGTSAWELFPRSHSYRVPSDASLHSISLPVLANVKVSSSEGKSDLQSMYDTSSSLNDIDQELKGNYVVGSLLPDDEDELLAGIMDDFEAKWLPNIVDDSEEYDLFGGGGLELESDPQENSRIGSFTLSLSNDGIGNTVAHSNQTNGVGTVAGEHPLGEHPSRTLFVRNINSNIEDAELRTLFELYGDIRTLYTASKHRGFVMVSYYDIRAARTAMRALQNKPLRRRKLDIHFSIPKENPSDKEINQGTLVVFNLDPSVTNDNLQQIFGDYGEVKEIRETPHKKHHKFIEFYDVRAAEAALKSLNRSDLAGKRIKVEPSRPGGARRSLLLHMNHEVEKDERTLHKVGLPLGNSPPATWPHLSSPNVGSPLLNFSKSSGFSSAGSSWGRQDIFELSHSLPEQKSSQFVGSDSFFGSSTFNGSTSIPFSGPKLYWGSSSEQTNSTPITQAVRNPFISGGNHGSLYNWSQIQQQHHRYHAGSAPSAAPLQQKFGYFHESPRSSFARPGCASAAYLGDLNDFGYRDVTNSTVSLMKSVSVGEGSPVSSMISSARPSHVFHGIARFPGHAASNWEALAERGRSRLIDSNGIQIDNKNQFQLDIDKIRTGEDTRTTLMIKNIPNKYTSKMLLATIDEHCKGTYDFLYLPIDFQAFNGKRWEKFNSEKVAYLAYARIQGKAALVAHFKHTTLMNEDKHCRPILFDSEFLESNNRVLQKNVPVNVSTGVQQSNEGETGNLTGSDQDEREQ</sequence>
<dbReference type="Pfam" id="PF00076">
    <property type="entry name" value="RRM_1"/>
    <property type="match status" value="2"/>
</dbReference>